<dbReference type="PROSITE" id="PS51257">
    <property type="entry name" value="PROKAR_LIPOPROTEIN"/>
    <property type="match status" value="1"/>
</dbReference>
<dbReference type="Proteomes" id="UP000220639">
    <property type="component" value="Unassembled WGS sequence"/>
</dbReference>
<protein>
    <recommendedName>
        <fullName evidence="4">Type IV conjugative transfer system lipoprotein TraV</fullName>
    </recommendedName>
</protein>
<feature type="region of interest" description="Disordered" evidence="1">
    <location>
        <begin position="224"/>
        <end position="244"/>
    </location>
</feature>
<evidence type="ECO:0008006" key="4">
    <source>
        <dbReference type="Google" id="ProtNLM"/>
    </source>
</evidence>
<reference evidence="3" key="1">
    <citation type="submission" date="2017-08" db="EMBL/GenBank/DDBJ databases">
        <authorList>
            <person name="Brisse S."/>
        </authorList>
    </citation>
    <scope>NUCLEOTIDE SEQUENCE [LARGE SCALE GENOMIC DNA]</scope>
    <source>
        <strain evidence="3">06D021</strain>
    </source>
</reference>
<organism evidence="2 3">
    <name type="scientific">Klebsiella grimontii</name>
    <dbReference type="NCBI Taxonomy" id="2058152"/>
    <lineage>
        <taxon>Bacteria</taxon>
        <taxon>Pseudomonadati</taxon>
        <taxon>Pseudomonadota</taxon>
        <taxon>Gammaproteobacteria</taxon>
        <taxon>Enterobacterales</taxon>
        <taxon>Enterobacteriaceae</taxon>
        <taxon>Klebsiella/Raoultella group</taxon>
        <taxon>Klebsiella</taxon>
    </lineage>
</organism>
<dbReference type="RefSeq" id="WP_072046535.1">
    <property type="nucleotide sequence ID" value="NZ_CABGWT010000016.1"/>
</dbReference>
<dbReference type="EMBL" id="FZTC01000002">
    <property type="protein sequence ID" value="SNU32539.1"/>
    <property type="molecule type" value="Genomic_DNA"/>
</dbReference>
<gene>
    <name evidence="2" type="ORF">KOSB73_100053</name>
</gene>
<dbReference type="NCBIfam" id="TIGR02747">
    <property type="entry name" value="TraV"/>
    <property type="match status" value="1"/>
</dbReference>
<sequence>MKIFIKLIISVAAVSTLSGCIGQSESSCPGIEEGVLCMGPRAIMEATNNHDDLKYLKKEGDVGKQDIADSQYPTTLTPPPGVQYPKKPVVNTGPKPLFSGTPQPVKPLTTASYVSQQHVPAGKGLYSEFDGKPVNPTLSAYQERQYQVQGTKQAVIAPEPLAVLRQGKVMRVLIAPYTDDNDALNLPGYVYVNVKPQTWVAGDSALKNPARIVPLEVQDRARDNMQQQQRSAKGVTAAGVTGSF</sequence>
<evidence type="ECO:0000313" key="2">
    <source>
        <dbReference type="EMBL" id="SNU32539.1"/>
    </source>
</evidence>
<accession>A0A285AV20</accession>
<dbReference type="InterPro" id="IPR014118">
    <property type="entry name" value="T4SS_TraV"/>
</dbReference>
<dbReference type="Pfam" id="PF09676">
    <property type="entry name" value="TraV"/>
    <property type="match status" value="1"/>
</dbReference>
<name>A0A285AV20_9ENTR</name>
<proteinExistence type="predicted"/>
<dbReference type="AlphaFoldDB" id="A0A285AV20"/>
<evidence type="ECO:0000256" key="1">
    <source>
        <dbReference type="SAM" id="MobiDB-lite"/>
    </source>
</evidence>
<evidence type="ECO:0000313" key="3">
    <source>
        <dbReference type="Proteomes" id="UP000220639"/>
    </source>
</evidence>